<evidence type="ECO:0000256" key="5">
    <source>
        <dbReference type="SAM" id="Phobius"/>
    </source>
</evidence>
<evidence type="ECO:0000256" key="2">
    <source>
        <dbReference type="ARBA" id="ARBA00022692"/>
    </source>
</evidence>
<keyword evidence="3 5" id="KW-1133">Transmembrane helix</keyword>
<sequence length="312" mass="34732">MCRIHTFSVAFTTDFAVGALCAIAVERLLVVAFPHKANSLVTLTSVSLGMTSFGVTVVIKNLLHFWMMGPFQATEPGRNQSTSENFTEVNLPQLSASEFRCKPSKDYDHLFKLFTKLDLISFAVLPYVILFTSNVYIYVKLRKQQAILRKSRPHIASIANAGLPGKTVTGLKPARHAKETAELQNFKKSTQALDVQPNKRAKRRPDGVIKLLTALTLIHKIKCSHLRLQMGRGKSRFTMCTKINRDRVLAREPSCQTLSSTLQQPDGLLHPRAHIASAARSSFTGGLQCKLNWEKLVFAPPGRHIVTHFAVV</sequence>
<accession>A0A5J4NPB1</accession>
<keyword evidence="8" id="KW-1185">Reference proteome</keyword>
<comment type="caution">
    <text evidence="7">The sequence shown here is derived from an EMBL/GenBank/DDBJ whole genome shotgun (WGS) entry which is preliminary data.</text>
</comment>
<feature type="transmembrane region" description="Helical" evidence="5">
    <location>
        <begin position="15"/>
        <end position="33"/>
    </location>
</feature>
<keyword evidence="2 5" id="KW-0812">Transmembrane</keyword>
<keyword evidence="4 5" id="KW-0472">Membrane</keyword>
<evidence type="ECO:0000256" key="3">
    <source>
        <dbReference type="ARBA" id="ARBA00022989"/>
    </source>
</evidence>
<dbReference type="EMBL" id="QNGE01001518">
    <property type="protein sequence ID" value="KAA3677406.1"/>
    <property type="molecule type" value="Genomic_DNA"/>
</dbReference>
<feature type="domain" description="G-protein coupled receptors family 1 profile" evidence="6">
    <location>
        <begin position="1"/>
        <end position="152"/>
    </location>
</feature>
<dbReference type="GO" id="GO:0016020">
    <property type="term" value="C:membrane"/>
    <property type="evidence" value="ECO:0007669"/>
    <property type="project" value="UniProtKB-SubCell"/>
</dbReference>
<dbReference type="Proteomes" id="UP000324629">
    <property type="component" value="Unassembled WGS sequence"/>
</dbReference>
<dbReference type="Gene3D" id="1.20.1070.10">
    <property type="entry name" value="Rhodopsin 7-helix transmembrane proteins"/>
    <property type="match status" value="1"/>
</dbReference>
<evidence type="ECO:0000313" key="7">
    <source>
        <dbReference type="EMBL" id="KAA3677406.1"/>
    </source>
</evidence>
<gene>
    <name evidence="7" type="ORF">DEA37_0000732</name>
</gene>
<name>A0A5J4NPB1_9TREM</name>
<evidence type="ECO:0000259" key="6">
    <source>
        <dbReference type="PROSITE" id="PS50262"/>
    </source>
</evidence>
<evidence type="ECO:0000256" key="1">
    <source>
        <dbReference type="ARBA" id="ARBA00004370"/>
    </source>
</evidence>
<evidence type="ECO:0000256" key="4">
    <source>
        <dbReference type="ARBA" id="ARBA00023136"/>
    </source>
</evidence>
<evidence type="ECO:0000313" key="8">
    <source>
        <dbReference type="Proteomes" id="UP000324629"/>
    </source>
</evidence>
<organism evidence="7 8">
    <name type="scientific">Paragonimus westermani</name>
    <dbReference type="NCBI Taxonomy" id="34504"/>
    <lineage>
        <taxon>Eukaryota</taxon>
        <taxon>Metazoa</taxon>
        <taxon>Spiralia</taxon>
        <taxon>Lophotrochozoa</taxon>
        <taxon>Platyhelminthes</taxon>
        <taxon>Trematoda</taxon>
        <taxon>Digenea</taxon>
        <taxon>Plagiorchiida</taxon>
        <taxon>Troglotremata</taxon>
        <taxon>Troglotrematidae</taxon>
        <taxon>Paragonimus</taxon>
    </lineage>
</organism>
<dbReference type="InterPro" id="IPR017452">
    <property type="entry name" value="GPCR_Rhodpsn_7TM"/>
</dbReference>
<comment type="subcellular location">
    <subcellularLocation>
        <location evidence="1">Membrane</location>
    </subcellularLocation>
</comment>
<proteinExistence type="predicted"/>
<feature type="transmembrane region" description="Helical" evidence="5">
    <location>
        <begin position="119"/>
        <end position="139"/>
    </location>
</feature>
<dbReference type="CDD" id="cd00637">
    <property type="entry name" value="7tm_classA_rhodopsin-like"/>
    <property type="match status" value="1"/>
</dbReference>
<reference evidence="7 8" key="1">
    <citation type="journal article" date="2019" name="Gigascience">
        <title>Whole-genome sequence of the oriental lung fluke Paragonimus westermani.</title>
        <authorList>
            <person name="Oey H."/>
            <person name="Zakrzewski M."/>
            <person name="Narain K."/>
            <person name="Devi K.R."/>
            <person name="Agatsuma T."/>
            <person name="Nawaratna S."/>
            <person name="Gobert G.N."/>
            <person name="Jones M.K."/>
            <person name="Ragan M.A."/>
            <person name="McManus D.P."/>
            <person name="Krause L."/>
        </authorList>
    </citation>
    <scope>NUCLEOTIDE SEQUENCE [LARGE SCALE GENOMIC DNA]</scope>
    <source>
        <strain evidence="7 8">IND2009</strain>
    </source>
</reference>
<dbReference type="PROSITE" id="PS50262">
    <property type="entry name" value="G_PROTEIN_RECEP_F1_2"/>
    <property type="match status" value="1"/>
</dbReference>
<feature type="transmembrane region" description="Helical" evidence="5">
    <location>
        <begin position="40"/>
        <end position="59"/>
    </location>
</feature>
<dbReference type="AlphaFoldDB" id="A0A5J4NPB1"/>
<protein>
    <recommendedName>
        <fullName evidence="6">G-protein coupled receptors family 1 profile domain-containing protein</fullName>
    </recommendedName>
</protein>
<dbReference type="SUPFAM" id="SSF81321">
    <property type="entry name" value="Family A G protein-coupled receptor-like"/>
    <property type="match status" value="1"/>
</dbReference>